<feature type="compositionally biased region" description="Low complexity" evidence="6">
    <location>
        <begin position="28"/>
        <end position="48"/>
    </location>
</feature>
<evidence type="ECO:0000256" key="5">
    <source>
        <dbReference type="PROSITE-ProRule" id="PRU00042"/>
    </source>
</evidence>
<dbReference type="GO" id="GO:0005524">
    <property type="term" value="F:ATP binding"/>
    <property type="evidence" value="ECO:0007669"/>
    <property type="project" value="UniProtKB-KW"/>
</dbReference>
<keyword evidence="5" id="KW-0479">Metal-binding</keyword>
<dbReference type="Gene3D" id="3.40.50.300">
    <property type="entry name" value="P-loop containing nucleotide triphosphate hydrolases"/>
    <property type="match status" value="2"/>
</dbReference>
<feature type="compositionally biased region" description="Low complexity" evidence="6">
    <location>
        <begin position="373"/>
        <end position="384"/>
    </location>
</feature>
<dbReference type="InterPro" id="IPR011545">
    <property type="entry name" value="DEAD/DEAH_box_helicase_dom"/>
</dbReference>
<dbReference type="Pfam" id="PF00270">
    <property type="entry name" value="DEAD"/>
    <property type="match status" value="1"/>
</dbReference>
<dbReference type="GO" id="GO:0016787">
    <property type="term" value="F:hydrolase activity"/>
    <property type="evidence" value="ECO:0007669"/>
    <property type="project" value="UniProtKB-KW"/>
</dbReference>
<keyword evidence="5" id="KW-0863">Zinc-finger</keyword>
<reference evidence="10" key="1">
    <citation type="submission" date="2010-02" db="EMBL/GenBank/DDBJ databases">
        <title>Sequencing and annotation of the Blastocystis hominis genome.</title>
        <authorList>
            <person name="Wincker P."/>
        </authorList>
    </citation>
    <scope>NUCLEOTIDE SEQUENCE</scope>
    <source>
        <strain evidence="10">Singapore isolate B</strain>
    </source>
</reference>
<dbReference type="PROSITE" id="PS50157">
    <property type="entry name" value="ZINC_FINGER_C2H2_2"/>
    <property type="match status" value="1"/>
</dbReference>
<keyword evidence="2" id="KW-0378">Hydrolase</keyword>
<dbReference type="GO" id="GO:0003676">
    <property type="term" value="F:nucleic acid binding"/>
    <property type="evidence" value="ECO:0007669"/>
    <property type="project" value="InterPro"/>
</dbReference>
<dbReference type="SUPFAM" id="SSF52540">
    <property type="entry name" value="P-loop containing nucleoside triphosphate hydrolases"/>
    <property type="match status" value="1"/>
</dbReference>
<dbReference type="SUPFAM" id="SSF57667">
    <property type="entry name" value="beta-beta-alpha zinc fingers"/>
    <property type="match status" value="1"/>
</dbReference>
<keyword evidence="1" id="KW-0547">Nucleotide-binding</keyword>
<feature type="compositionally biased region" description="Basic residues" evidence="6">
    <location>
        <begin position="620"/>
        <end position="634"/>
    </location>
</feature>
<dbReference type="InterPro" id="IPR050079">
    <property type="entry name" value="DEAD_box_RNA_helicase"/>
</dbReference>
<gene>
    <name evidence="10" type="ORF">GSBLH_T00001381001</name>
</gene>
<evidence type="ECO:0000256" key="1">
    <source>
        <dbReference type="ARBA" id="ARBA00022741"/>
    </source>
</evidence>
<sequence length="634" mass="69913">MSNASEEANDHGSEEKDQTKKEDSTENAADASPDATSTATSSSSSSSSLFPSFHCAICDRSFASAKQLAIHNRSTQCLYAVFLTPRHKRRALKADASHTEKKEKTVKKESKSQKKQEELKEEIASISGIAEAKLLYGSTEWTEFHLHDSLVQKLTQIQCAKPTVIQEKAIEAAFRGKDVLGAAPTGSGKTLAFCVPVIDWLLKHASEEPAEKAEWNVRCIIISPTRELSLQINRVITRLTENTNIRTAGLIGGLAIPKQERMLSHNPEIIIGTPGRIWYFMENYKLGPSNLKNLRFIVWDEADKLVQKSGLFLSIDHTRSLSRDEIDQLRSQALFFSATLQVQTNSPQTRQLRTWMRQLGKRGNPEIVVTGDSSSNSNSSSSSSTASTVETEKPTALPRSLSIRSVHFAGAHEKEAFLYAFSRQYRGRTLVFFNSISVLKSVYSLLSQLRVPVLRIYSGMQQKQRIQHLNRFRSLSDALLLATDVAARGLDLPAVHTVLHFHLPPTPVIFVHRCGRTARGGTRGLAIAMVTAGEKKLYREICQYCGAPNGFPGFPVGAAVSPAVIRCVGIAREIAREVAAATKTDRDADWLRKSAEEADLEVETGETGETEGSVKLTAGGKKRIRVGKGRRREG</sequence>
<feature type="domain" description="Helicase ATP-binding" evidence="8">
    <location>
        <begin position="170"/>
        <end position="358"/>
    </location>
</feature>
<dbReference type="InterPro" id="IPR013087">
    <property type="entry name" value="Znf_C2H2_type"/>
</dbReference>
<proteinExistence type="predicted"/>
<dbReference type="CDD" id="cd18787">
    <property type="entry name" value="SF2_C_DEAD"/>
    <property type="match status" value="1"/>
</dbReference>
<dbReference type="OrthoDB" id="4310724at2759"/>
<evidence type="ECO:0000259" key="8">
    <source>
        <dbReference type="PROSITE" id="PS51192"/>
    </source>
</evidence>
<feature type="compositionally biased region" description="Basic and acidic residues" evidence="6">
    <location>
        <begin position="92"/>
        <end position="118"/>
    </location>
</feature>
<feature type="region of interest" description="Disordered" evidence="6">
    <location>
        <begin position="598"/>
        <end position="634"/>
    </location>
</feature>
<dbReference type="OMA" id="RIWYFME"/>
<keyword evidence="4" id="KW-0067">ATP-binding</keyword>
<dbReference type="GO" id="GO:0005829">
    <property type="term" value="C:cytosol"/>
    <property type="evidence" value="ECO:0007669"/>
    <property type="project" value="TreeGrafter"/>
</dbReference>
<evidence type="ECO:0000256" key="3">
    <source>
        <dbReference type="ARBA" id="ARBA00022806"/>
    </source>
</evidence>
<dbReference type="InterPro" id="IPR001650">
    <property type="entry name" value="Helicase_C-like"/>
</dbReference>
<name>D8LZF2_BLAHO</name>
<evidence type="ECO:0000256" key="2">
    <source>
        <dbReference type="ARBA" id="ARBA00022801"/>
    </source>
</evidence>
<keyword evidence="5" id="KW-0862">Zinc</keyword>
<evidence type="ECO:0008006" key="12">
    <source>
        <dbReference type="Google" id="ProtNLM"/>
    </source>
</evidence>
<dbReference type="PROSITE" id="PS51192">
    <property type="entry name" value="HELICASE_ATP_BIND_1"/>
    <property type="match status" value="1"/>
</dbReference>
<dbReference type="InterPro" id="IPR027417">
    <property type="entry name" value="P-loop_NTPase"/>
</dbReference>
<evidence type="ECO:0000256" key="4">
    <source>
        <dbReference type="ARBA" id="ARBA00022840"/>
    </source>
</evidence>
<dbReference type="GeneID" id="24918645"/>
<feature type="region of interest" description="Disordered" evidence="6">
    <location>
        <begin position="90"/>
        <end position="118"/>
    </location>
</feature>
<feature type="domain" description="C2H2-type" evidence="7">
    <location>
        <begin position="53"/>
        <end position="76"/>
    </location>
</feature>
<dbReference type="SMART" id="SM00490">
    <property type="entry name" value="HELICc"/>
    <property type="match status" value="1"/>
</dbReference>
<feature type="region of interest" description="Disordered" evidence="6">
    <location>
        <begin position="1"/>
        <end position="48"/>
    </location>
</feature>
<dbReference type="PROSITE" id="PS51194">
    <property type="entry name" value="HELICASE_CTER"/>
    <property type="match status" value="1"/>
</dbReference>
<evidence type="ECO:0000259" key="7">
    <source>
        <dbReference type="PROSITE" id="PS50157"/>
    </source>
</evidence>
<dbReference type="InterPro" id="IPR014001">
    <property type="entry name" value="Helicase_ATP-bd"/>
</dbReference>
<feature type="region of interest" description="Disordered" evidence="6">
    <location>
        <begin position="365"/>
        <end position="393"/>
    </location>
</feature>
<evidence type="ECO:0000313" key="11">
    <source>
        <dbReference type="Proteomes" id="UP000008312"/>
    </source>
</evidence>
<evidence type="ECO:0000259" key="9">
    <source>
        <dbReference type="PROSITE" id="PS51194"/>
    </source>
</evidence>
<dbReference type="PANTHER" id="PTHR47959">
    <property type="entry name" value="ATP-DEPENDENT RNA HELICASE RHLE-RELATED"/>
    <property type="match status" value="1"/>
</dbReference>
<evidence type="ECO:0000313" key="10">
    <source>
        <dbReference type="EMBL" id="CBK21191.2"/>
    </source>
</evidence>
<keyword evidence="11" id="KW-1185">Reference proteome</keyword>
<dbReference type="GO" id="GO:0003724">
    <property type="term" value="F:RNA helicase activity"/>
    <property type="evidence" value="ECO:0007669"/>
    <property type="project" value="TreeGrafter"/>
</dbReference>
<dbReference type="Pfam" id="PF00271">
    <property type="entry name" value="Helicase_C"/>
    <property type="match status" value="1"/>
</dbReference>
<dbReference type="SMART" id="SM00487">
    <property type="entry name" value="DEXDc"/>
    <property type="match status" value="1"/>
</dbReference>
<feature type="compositionally biased region" description="Basic and acidic residues" evidence="6">
    <location>
        <begin position="8"/>
        <end position="24"/>
    </location>
</feature>
<evidence type="ECO:0000256" key="6">
    <source>
        <dbReference type="SAM" id="MobiDB-lite"/>
    </source>
</evidence>
<dbReference type="InterPro" id="IPR036236">
    <property type="entry name" value="Znf_C2H2_sf"/>
</dbReference>
<keyword evidence="3" id="KW-0347">Helicase</keyword>
<dbReference type="EMBL" id="FN668640">
    <property type="protein sequence ID" value="CBK21191.2"/>
    <property type="molecule type" value="Genomic_DNA"/>
</dbReference>
<dbReference type="InParanoid" id="D8LZF2"/>
<accession>D8LZF2</accession>
<dbReference type="PANTHER" id="PTHR47959:SF1">
    <property type="entry name" value="ATP-DEPENDENT RNA HELICASE DBPA"/>
    <property type="match status" value="1"/>
</dbReference>
<protein>
    <recommendedName>
        <fullName evidence="12">RNA helicase</fullName>
    </recommendedName>
</protein>
<feature type="domain" description="Helicase C-terminal" evidence="9">
    <location>
        <begin position="413"/>
        <end position="562"/>
    </location>
</feature>
<feature type="compositionally biased region" description="Acidic residues" evidence="6">
    <location>
        <begin position="598"/>
        <end position="609"/>
    </location>
</feature>
<organism evidence="10">
    <name type="scientific">Blastocystis hominis</name>
    <dbReference type="NCBI Taxonomy" id="12968"/>
    <lineage>
        <taxon>Eukaryota</taxon>
        <taxon>Sar</taxon>
        <taxon>Stramenopiles</taxon>
        <taxon>Bigyra</taxon>
        <taxon>Opalozoa</taxon>
        <taxon>Opalinata</taxon>
        <taxon>Blastocystidae</taxon>
        <taxon>Blastocystis</taxon>
    </lineage>
</organism>
<dbReference type="Proteomes" id="UP000008312">
    <property type="component" value="Unassembled WGS sequence"/>
</dbReference>
<dbReference type="GO" id="GO:0008270">
    <property type="term" value="F:zinc ion binding"/>
    <property type="evidence" value="ECO:0007669"/>
    <property type="project" value="UniProtKB-KW"/>
</dbReference>
<dbReference type="RefSeq" id="XP_012895239.1">
    <property type="nucleotide sequence ID" value="XM_013039785.1"/>
</dbReference>
<dbReference type="AlphaFoldDB" id="D8LZF2"/>